<evidence type="ECO:0000256" key="1">
    <source>
        <dbReference type="SAM" id="MobiDB-lite"/>
    </source>
</evidence>
<dbReference type="SUPFAM" id="SSF56935">
    <property type="entry name" value="Porins"/>
    <property type="match status" value="1"/>
</dbReference>
<dbReference type="PATRIC" id="fig|742725.3.peg.962"/>
<reference evidence="3 4" key="1">
    <citation type="submission" date="2011-08" db="EMBL/GenBank/DDBJ databases">
        <title>The Genome Sequence of Alistipes indistinctus YIT 12060.</title>
        <authorList>
            <consortium name="The Broad Institute Genome Sequencing Platform"/>
            <person name="Earl A."/>
            <person name="Ward D."/>
            <person name="Feldgarden M."/>
            <person name="Gevers D."/>
            <person name="Morotomi M."/>
            <person name="Young S.K."/>
            <person name="Zeng Q."/>
            <person name="Gargeya S."/>
            <person name="Fitzgerald M."/>
            <person name="Haas B."/>
            <person name="Abouelleil A."/>
            <person name="Alvarado L."/>
            <person name="Arachchi H.M."/>
            <person name="Berlin A."/>
            <person name="Brown A."/>
            <person name="Chapman S.B."/>
            <person name="Chen Z."/>
            <person name="Dunbar C."/>
            <person name="Freedman E."/>
            <person name="Gearin G."/>
            <person name="Gellesch M."/>
            <person name="Goldberg J."/>
            <person name="Griggs A."/>
            <person name="Gujja S."/>
            <person name="Heiman D."/>
            <person name="Howarth C."/>
            <person name="Larson L."/>
            <person name="Lui A."/>
            <person name="MacDonald P.J.P."/>
            <person name="Montmayeur A."/>
            <person name="Murphy C."/>
            <person name="Neiman D."/>
            <person name="Pearson M."/>
            <person name="Priest M."/>
            <person name="Roberts A."/>
            <person name="Saif S."/>
            <person name="Shea T."/>
            <person name="Shenoy N."/>
            <person name="Sisk P."/>
            <person name="Stolte C."/>
            <person name="Sykes S."/>
            <person name="Wortman J."/>
            <person name="Nusbaum C."/>
            <person name="Birren B."/>
        </authorList>
    </citation>
    <scope>NUCLEOTIDE SEQUENCE [LARGE SCALE GENOMIC DNA]</scope>
    <source>
        <strain evidence="3 4">YIT 12060</strain>
    </source>
</reference>
<dbReference type="GeneID" id="92816075"/>
<keyword evidence="2" id="KW-0732">Signal</keyword>
<keyword evidence="4" id="KW-1185">Reference proteome</keyword>
<evidence type="ECO:0000256" key="2">
    <source>
        <dbReference type="SAM" id="SignalP"/>
    </source>
</evidence>
<dbReference type="AlphaFoldDB" id="G5H767"/>
<dbReference type="InterPro" id="IPR010870">
    <property type="entry name" value="Porin_O/P"/>
</dbReference>
<feature type="chain" id="PRO_5003477683" description="Porin domain-containing protein" evidence="2">
    <location>
        <begin position="25"/>
        <end position="502"/>
    </location>
</feature>
<protein>
    <recommendedName>
        <fullName evidence="5">Porin domain-containing protein</fullName>
    </recommendedName>
</protein>
<gene>
    <name evidence="3" type="ORF">HMPREF9450_00910</name>
</gene>
<organism evidence="3 4">
    <name type="scientific">Alistipes indistinctus YIT 12060</name>
    <dbReference type="NCBI Taxonomy" id="742725"/>
    <lineage>
        <taxon>Bacteria</taxon>
        <taxon>Pseudomonadati</taxon>
        <taxon>Bacteroidota</taxon>
        <taxon>Bacteroidia</taxon>
        <taxon>Bacteroidales</taxon>
        <taxon>Rikenellaceae</taxon>
        <taxon>Alistipes</taxon>
    </lineage>
</organism>
<feature type="signal peptide" evidence="2">
    <location>
        <begin position="1"/>
        <end position="24"/>
    </location>
</feature>
<sequence length="502" mass="55427">MKRNLLILLASAGISVAGLTEASAQNENPTLSPDTLRGIALWGNKSHQNNQDSGSNKENETFLSGAEGINSKNLTLPAQENSPAGNRNPEEGTHAGGSPSANRGQDIPAAATGMEPGWNPGTPESGPQTPTTNASIPAQQASTKNESEVSYVPRVDGAVKAKLEVSLNDGEYRFNVRNTRFGVSGNVSRNMFYRIQVDFNNEGKLSILDSYAGYRTGGLDIRLGQQQYHFSTDLDRGPTASLFANRSFIAKYLTSYYGSELSGDKISHYVKTLGSRDLGIMGTYTFTKQVPLKLFLGLFNGSGINNPSWNNKINIIGRVEFGRAEGFRAAASYYNGSAPRHAFVVERDGVSSQEELNQKMNMVGAELHYVTGGFFIEGEYARRYLKTKVDNDDILNTTMTAALIHSYYRFEMPRRFVMSYIAPMVRWDLGNNMDYLNTANTVRETVDANRITVGINFGFGKKLVNSEIRLNYEKYFLKERPGDFSKNKLLQDKFTLEVVAAF</sequence>
<feature type="compositionally biased region" description="Polar residues" evidence="1">
    <location>
        <begin position="125"/>
        <end position="144"/>
    </location>
</feature>
<dbReference type="Gene3D" id="2.40.160.10">
    <property type="entry name" value="Porin"/>
    <property type="match status" value="1"/>
</dbReference>
<accession>G5H767</accession>
<evidence type="ECO:0000313" key="3">
    <source>
        <dbReference type="EMBL" id="EHB92706.1"/>
    </source>
</evidence>
<evidence type="ECO:0000313" key="4">
    <source>
        <dbReference type="Proteomes" id="UP000006008"/>
    </source>
</evidence>
<feature type="region of interest" description="Disordered" evidence="1">
    <location>
        <begin position="74"/>
        <end position="149"/>
    </location>
</feature>
<proteinExistence type="predicted"/>
<evidence type="ECO:0008006" key="5">
    <source>
        <dbReference type="Google" id="ProtNLM"/>
    </source>
</evidence>
<dbReference type="EMBL" id="ADLD01000009">
    <property type="protein sequence ID" value="EHB92706.1"/>
    <property type="molecule type" value="Genomic_DNA"/>
</dbReference>
<dbReference type="HOGENOM" id="CLU_542540_0_0_10"/>
<comment type="caution">
    <text evidence="3">The sequence shown here is derived from an EMBL/GenBank/DDBJ whole genome shotgun (WGS) entry which is preliminary data.</text>
</comment>
<dbReference type="eggNOG" id="COG3746">
    <property type="taxonomic scope" value="Bacteria"/>
</dbReference>
<dbReference type="RefSeq" id="WP_009133716.1">
    <property type="nucleotide sequence ID" value="NZ_CP102250.1"/>
</dbReference>
<dbReference type="InterPro" id="IPR023614">
    <property type="entry name" value="Porin_dom_sf"/>
</dbReference>
<feature type="compositionally biased region" description="Polar residues" evidence="1">
    <location>
        <begin position="74"/>
        <end position="85"/>
    </location>
</feature>
<dbReference type="Pfam" id="PF07396">
    <property type="entry name" value="Porin_O_P"/>
    <property type="match status" value="1"/>
</dbReference>
<dbReference type="Proteomes" id="UP000006008">
    <property type="component" value="Unassembled WGS sequence"/>
</dbReference>
<name>G5H767_9BACT</name>